<dbReference type="InterPro" id="IPR029055">
    <property type="entry name" value="Ntn_hydrolases_N"/>
</dbReference>
<comment type="similarity">
    <text evidence="2">Belongs to the Ntn-hydrolase family.</text>
</comment>
<dbReference type="KEGG" id="bdr:105227481"/>
<dbReference type="GO" id="GO:0005737">
    <property type="term" value="C:cytoplasm"/>
    <property type="evidence" value="ECO:0007669"/>
    <property type="project" value="TreeGrafter"/>
</dbReference>
<dbReference type="RefSeq" id="XP_019846311.2">
    <property type="nucleotide sequence ID" value="XM_019990752.3"/>
</dbReference>
<dbReference type="GeneID" id="105227481"/>
<dbReference type="GO" id="GO:0004067">
    <property type="term" value="F:asparaginase activity"/>
    <property type="evidence" value="ECO:0007669"/>
    <property type="project" value="UniProtKB-EC"/>
</dbReference>
<dbReference type="OrthoDB" id="2262349at2759"/>
<dbReference type="Pfam" id="PF01112">
    <property type="entry name" value="Asparaginase_2"/>
    <property type="match status" value="1"/>
</dbReference>
<evidence type="ECO:0000256" key="1">
    <source>
        <dbReference type="ARBA" id="ARBA00000306"/>
    </source>
</evidence>
<dbReference type="InterPro" id="IPR033844">
    <property type="entry name" value="ASRGL1_meta"/>
</dbReference>
<keyword evidence="3" id="KW-0645">Protease</keyword>
<keyword evidence="5" id="KW-0068">Autocatalytic cleavage</keyword>
<dbReference type="PANTHER" id="PTHR10188">
    <property type="entry name" value="L-ASPARAGINASE"/>
    <property type="match status" value="1"/>
</dbReference>
<evidence type="ECO:0000256" key="6">
    <source>
        <dbReference type="ARBA" id="ARBA00049366"/>
    </source>
</evidence>
<feature type="site" description="Cleavage; by autolysis" evidence="11">
    <location>
        <begin position="233"/>
        <end position="234"/>
    </location>
</feature>
<feature type="binding site" evidence="10">
    <location>
        <begin position="285"/>
        <end position="288"/>
    </location>
    <ligand>
        <name>substrate</name>
    </ligand>
</feature>
<organism evidence="12">
    <name type="scientific">Bactrocera dorsalis</name>
    <name type="common">Oriental fruit fly</name>
    <name type="synonym">Dacus dorsalis</name>
    <dbReference type="NCBI Taxonomy" id="27457"/>
    <lineage>
        <taxon>Eukaryota</taxon>
        <taxon>Metazoa</taxon>
        <taxon>Ecdysozoa</taxon>
        <taxon>Arthropoda</taxon>
        <taxon>Hexapoda</taxon>
        <taxon>Insecta</taxon>
        <taxon>Pterygota</taxon>
        <taxon>Neoptera</taxon>
        <taxon>Endopterygota</taxon>
        <taxon>Diptera</taxon>
        <taxon>Brachycera</taxon>
        <taxon>Muscomorpha</taxon>
        <taxon>Tephritoidea</taxon>
        <taxon>Tephritidae</taxon>
        <taxon>Bactrocera</taxon>
        <taxon>Bactrocera</taxon>
    </lineage>
</organism>
<gene>
    <name evidence="12" type="primary">ASGL1</name>
</gene>
<dbReference type="GO" id="GO:0008798">
    <property type="term" value="F:beta-aspartyl-peptidase activity"/>
    <property type="evidence" value="ECO:0007669"/>
    <property type="project" value="UniProtKB-EC"/>
</dbReference>
<dbReference type="Gene3D" id="3.60.20.30">
    <property type="entry name" value="(Glycosyl)asparaginase"/>
    <property type="match status" value="1"/>
</dbReference>
<evidence type="ECO:0000256" key="2">
    <source>
        <dbReference type="ARBA" id="ARBA00010872"/>
    </source>
</evidence>
<dbReference type="InterPro" id="IPR000246">
    <property type="entry name" value="Peptidase_T2"/>
</dbReference>
<dbReference type="PANTHER" id="PTHR10188:SF41">
    <property type="entry name" value="ISOASPARTYL PEPTIDASE_L-ASPARAGINASE"/>
    <property type="match status" value="1"/>
</dbReference>
<comment type="catalytic activity">
    <reaction evidence="6">
        <text>L-asparagine + H2O = L-aspartate + NH4(+)</text>
        <dbReference type="Rhea" id="RHEA:21016"/>
        <dbReference type="ChEBI" id="CHEBI:15377"/>
        <dbReference type="ChEBI" id="CHEBI:28938"/>
        <dbReference type="ChEBI" id="CHEBI:29991"/>
        <dbReference type="ChEBI" id="CHEBI:58048"/>
        <dbReference type="EC" id="3.5.1.1"/>
    </reaction>
</comment>
<keyword evidence="4" id="KW-0378">Hydrolase</keyword>
<dbReference type="AlphaFoldDB" id="A0A034WHH6"/>
<name>A0A034WHH6_BACDO</name>
<evidence type="ECO:0000256" key="5">
    <source>
        <dbReference type="ARBA" id="ARBA00022813"/>
    </source>
</evidence>
<dbReference type="SUPFAM" id="SSF56235">
    <property type="entry name" value="N-terminal nucleophile aminohydrolases (Ntn hydrolases)"/>
    <property type="match status" value="1"/>
</dbReference>
<proteinExistence type="inferred from homology"/>
<evidence type="ECO:0000256" key="7">
    <source>
        <dbReference type="ARBA" id="ARBA00054922"/>
    </source>
</evidence>
<evidence type="ECO:0000256" key="9">
    <source>
        <dbReference type="PIRSR" id="PIRSR600246-1"/>
    </source>
</evidence>
<dbReference type="CDD" id="cd04702">
    <property type="entry name" value="ASRGL1_like"/>
    <property type="match status" value="1"/>
</dbReference>
<feature type="active site" description="Nucleophile" evidence="9">
    <location>
        <position position="234"/>
    </location>
</feature>
<comment type="catalytic activity">
    <reaction evidence="1">
        <text>Cleavage of a beta-linked Asp residue from the N-terminus of a polypeptide.</text>
        <dbReference type="EC" id="3.4.19.5"/>
    </reaction>
</comment>
<comment type="subunit">
    <text evidence="8">Heterodimer of an alpha and beta chain produced by autocleavage.</text>
</comment>
<evidence type="ECO:0000256" key="10">
    <source>
        <dbReference type="PIRSR" id="PIRSR600246-2"/>
    </source>
</evidence>
<protein>
    <submittedName>
        <fullName evidence="12">Putative isoaspartyl peptidase/L-asparaginase CG7860</fullName>
    </submittedName>
</protein>
<feature type="binding site" evidence="10">
    <location>
        <begin position="262"/>
        <end position="265"/>
    </location>
    <ligand>
        <name>substrate</name>
    </ligand>
</feature>
<evidence type="ECO:0000256" key="8">
    <source>
        <dbReference type="ARBA" id="ARBA00061780"/>
    </source>
</evidence>
<accession>A0A034WHH6</accession>
<evidence type="ECO:0000313" key="12">
    <source>
        <dbReference type="EMBL" id="JAC53605.1"/>
    </source>
</evidence>
<evidence type="ECO:0000256" key="4">
    <source>
        <dbReference type="ARBA" id="ARBA00022801"/>
    </source>
</evidence>
<dbReference type="EMBL" id="GAKP01005347">
    <property type="protein sequence ID" value="JAC53605.1"/>
    <property type="molecule type" value="Transcribed_RNA"/>
</dbReference>
<reference evidence="12" key="1">
    <citation type="journal article" date="2014" name="BMC Genomics">
        <title>Characterizing the developmental transcriptome of the oriental fruit fly, Bactrocera dorsalis (Diptera: Tephritidae) through comparative genomic analysis with Drosophila melanogaster utilizing modENCODE datasets.</title>
        <authorList>
            <person name="Geib S.M."/>
            <person name="Calla B."/>
            <person name="Hall B."/>
            <person name="Hou S."/>
            <person name="Manoukis N.C."/>
        </authorList>
    </citation>
    <scope>NUCLEOTIDE SEQUENCE</scope>
    <source>
        <strain evidence="12">Punador</strain>
    </source>
</reference>
<evidence type="ECO:0000256" key="11">
    <source>
        <dbReference type="PIRSR" id="PIRSR600246-3"/>
    </source>
</evidence>
<dbReference type="GO" id="GO:0033345">
    <property type="term" value="P:L-asparagine catabolic process via L-aspartate"/>
    <property type="evidence" value="ECO:0007669"/>
    <property type="project" value="TreeGrafter"/>
</dbReference>
<comment type="function">
    <text evidence="7">Has both L-asparaginase and beta-aspartyl peptidase activity. Does not have aspartylglucosaminidase activity and is inactive toward GlcNAc-L-Asn. Likewise, has no activity toward glutamine.</text>
</comment>
<dbReference type="FunFam" id="3.60.20.30:FF:000001">
    <property type="entry name" value="Isoaspartyl peptidase/L-asparaginase"/>
    <property type="match status" value="1"/>
</dbReference>
<sequence>MLVIKRGRAVVFLDKAVNCLFEHYSWNYCCSYAPIFCRQRSTSLEMSPPMLLVHGGAGGIGDARVPGKVQGMKLALKAGLPLLMPAMECGGHKGGSALDAVEAAVRAMEEDENFNAGYGACLNSDGNVEVEASIMEGSQLRAGCVTLLQDIKYPITVARHVMERTNHTFLGGVSAQKFALENGAVQLPQGSLVTQSARDALAQFKKQQAEGKDTTYATTELDTAVKERPGEPGTVGAVAIDAKGNIAVATSTGGITGKVPGRIGDTPLLGCGTYADNKWGGVSTTGHGETIMRFNLAQKILANIRYENMSAQAATEVACKEMTERLGGTGGAITIGPQGDIGVAWTSRRMAWAYVRDNEFIYGIDQGKVLSEPFE</sequence>
<dbReference type="GO" id="GO:0006508">
    <property type="term" value="P:proteolysis"/>
    <property type="evidence" value="ECO:0007669"/>
    <property type="project" value="UniProtKB-KW"/>
</dbReference>
<evidence type="ECO:0000256" key="3">
    <source>
        <dbReference type="ARBA" id="ARBA00022670"/>
    </source>
</evidence>